<evidence type="ECO:0000313" key="8">
    <source>
        <dbReference type="EMBL" id="CAK0851930.1"/>
    </source>
</evidence>
<comment type="similarity">
    <text evidence="1">Belongs to the peptidase M16 family.</text>
</comment>
<sequence length="282" mass="30887">MAVQAGSLDDPAELPGLAHFCEHMLFLGTSRYPLPDDYRNFMSAHGGTHNAFTAGEVTVYFGEVPYEAASDALSRFSDFFRAPLFNSDYVQKEVHAIDNEHAKNVIWAGKAGVGRWDLKAWRRKNALPGPSALGPSAPRGLHAAFFDDRASRAAVVSAFVLECWISALRVSDNGDSVSLPVSRSLAVMSRRNPVVCFASYFLPRLSMHWWAAAPLTTTSFLLPPMHILSVGNCPSSKAEVSSFLSTTKMLGIKAHRSGSGFISSGVKSTRWDAWKRDIRTFS</sequence>
<dbReference type="PANTHER" id="PTHR43690">
    <property type="entry name" value="NARDILYSIN"/>
    <property type="match status" value="1"/>
</dbReference>
<keyword evidence="4" id="KW-0378">Hydrolase</keyword>
<protein>
    <recommendedName>
        <fullName evidence="7">Peptidase M16 N-terminal domain-containing protein</fullName>
    </recommendedName>
</protein>
<feature type="domain" description="Peptidase M16 N-terminal" evidence="7">
    <location>
        <begin position="2"/>
        <end position="102"/>
    </location>
</feature>
<dbReference type="Gene3D" id="3.30.830.10">
    <property type="entry name" value="Metalloenzyme, LuxS/M16 peptidase-like"/>
    <property type="match status" value="1"/>
</dbReference>
<keyword evidence="3" id="KW-0479">Metal-binding</keyword>
<dbReference type="SUPFAM" id="SSF63411">
    <property type="entry name" value="LuxS/MPP-like metallohydrolase"/>
    <property type="match status" value="1"/>
</dbReference>
<dbReference type="PANTHER" id="PTHR43690:SF18">
    <property type="entry name" value="INSULIN-DEGRADING ENZYME-RELATED"/>
    <property type="match status" value="1"/>
</dbReference>
<gene>
    <name evidence="8" type="ORF">PCOR1329_LOCUS43923</name>
</gene>
<organism evidence="8 9">
    <name type="scientific">Prorocentrum cordatum</name>
    <dbReference type="NCBI Taxonomy" id="2364126"/>
    <lineage>
        <taxon>Eukaryota</taxon>
        <taxon>Sar</taxon>
        <taxon>Alveolata</taxon>
        <taxon>Dinophyceae</taxon>
        <taxon>Prorocentrales</taxon>
        <taxon>Prorocentraceae</taxon>
        <taxon>Prorocentrum</taxon>
    </lineage>
</organism>
<name>A0ABN9U0M7_9DINO</name>
<keyword evidence="5" id="KW-0862">Zinc</keyword>
<evidence type="ECO:0000256" key="4">
    <source>
        <dbReference type="ARBA" id="ARBA00022801"/>
    </source>
</evidence>
<dbReference type="Proteomes" id="UP001189429">
    <property type="component" value="Unassembled WGS sequence"/>
</dbReference>
<evidence type="ECO:0000256" key="1">
    <source>
        <dbReference type="ARBA" id="ARBA00007261"/>
    </source>
</evidence>
<evidence type="ECO:0000259" key="7">
    <source>
        <dbReference type="Pfam" id="PF00675"/>
    </source>
</evidence>
<dbReference type="InterPro" id="IPR011249">
    <property type="entry name" value="Metalloenz_LuxS/M16"/>
</dbReference>
<evidence type="ECO:0000256" key="6">
    <source>
        <dbReference type="ARBA" id="ARBA00023049"/>
    </source>
</evidence>
<keyword evidence="2" id="KW-0645">Protease</keyword>
<comment type="caution">
    <text evidence="8">The sequence shown here is derived from an EMBL/GenBank/DDBJ whole genome shotgun (WGS) entry which is preliminary data.</text>
</comment>
<dbReference type="InterPro" id="IPR011765">
    <property type="entry name" value="Pept_M16_N"/>
</dbReference>
<proteinExistence type="inferred from homology"/>
<keyword evidence="9" id="KW-1185">Reference proteome</keyword>
<evidence type="ECO:0000313" key="9">
    <source>
        <dbReference type="Proteomes" id="UP001189429"/>
    </source>
</evidence>
<dbReference type="PROSITE" id="PS00143">
    <property type="entry name" value="INSULINASE"/>
    <property type="match status" value="1"/>
</dbReference>
<dbReference type="InterPro" id="IPR001431">
    <property type="entry name" value="Pept_M16_Zn_BS"/>
</dbReference>
<reference evidence="8" key="1">
    <citation type="submission" date="2023-10" db="EMBL/GenBank/DDBJ databases">
        <authorList>
            <person name="Chen Y."/>
            <person name="Shah S."/>
            <person name="Dougan E. K."/>
            <person name="Thang M."/>
            <person name="Chan C."/>
        </authorList>
    </citation>
    <scope>NUCLEOTIDE SEQUENCE [LARGE SCALE GENOMIC DNA]</scope>
</reference>
<evidence type="ECO:0000256" key="5">
    <source>
        <dbReference type="ARBA" id="ARBA00022833"/>
    </source>
</evidence>
<dbReference type="InterPro" id="IPR050626">
    <property type="entry name" value="Peptidase_M16"/>
</dbReference>
<accession>A0ABN9U0M7</accession>
<keyword evidence="6" id="KW-0482">Metalloprotease</keyword>
<evidence type="ECO:0000256" key="2">
    <source>
        <dbReference type="ARBA" id="ARBA00022670"/>
    </source>
</evidence>
<dbReference type="EMBL" id="CAUYUJ010015282">
    <property type="protein sequence ID" value="CAK0851930.1"/>
    <property type="molecule type" value="Genomic_DNA"/>
</dbReference>
<dbReference type="Pfam" id="PF00675">
    <property type="entry name" value="Peptidase_M16"/>
    <property type="match status" value="1"/>
</dbReference>
<evidence type="ECO:0000256" key="3">
    <source>
        <dbReference type="ARBA" id="ARBA00022723"/>
    </source>
</evidence>